<keyword evidence="1" id="KW-0732">Signal</keyword>
<dbReference type="AlphaFoldDB" id="A0A1Q2CKB3"/>
<dbReference type="PROSITE" id="PS51257">
    <property type="entry name" value="PROKAR_LIPOPROTEIN"/>
    <property type="match status" value="1"/>
</dbReference>
<evidence type="ECO:0000313" key="2">
    <source>
        <dbReference type="EMBL" id="AQP46569.1"/>
    </source>
</evidence>
<evidence type="ECO:0000256" key="1">
    <source>
        <dbReference type="SAM" id="SignalP"/>
    </source>
</evidence>
<organism evidence="2 3">
    <name type="scientific">Tessaracoccus aquimaris</name>
    <dbReference type="NCBI Taxonomy" id="1332264"/>
    <lineage>
        <taxon>Bacteria</taxon>
        <taxon>Bacillati</taxon>
        <taxon>Actinomycetota</taxon>
        <taxon>Actinomycetes</taxon>
        <taxon>Propionibacteriales</taxon>
        <taxon>Propionibacteriaceae</taxon>
        <taxon>Tessaracoccus</taxon>
    </lineage>
</organism>
<accession>A0A1Q2CKB3</accession>
<proteinExistence type="predicted"/>
<reference evidence="3" key="1">
    <citation type="submission" date="2017-02" db="EMBL/GenBank/DDBJ databases">
        <title>Tessaracoccus aquaemaris sp. nov., isolated from the intestine of a Korean rockfish, Sebastes schlegelii, in a marine aquaculture pond.</title>
        <authorList>
            <person name="Tak E.J."/>
            <person name="Bae J.-W."/>
        </authorList>
    </citation>
    <scope>NUCLEOTIDE SEQUENCE [LARGE SCALE GENOMIC DNA]</scope>
    <source>
        <strain evidence="3">NSG39</strain>
    </source>
</reference>
<gene>
    <name evidence="2" type="ORF">BW730_02450</name>
</gene>
<name>A0A1Q2CKB3_9ACTN</name>
<dbReference type="KEGG" id="tes:BW730_02450"/>
<feature type="chain" id="PRO_5039164448" evidence="1">
    <location>
        <begin position="21"/>
        <end position="346"/>
    </location>
</feature>
<evidence type="ECO:0000313" key="3">
    <source>
        <dbReference type="Proteomes" id="UP000188145"/>
    </source>
</evidence>
<dbReference type="OrthoDB" id="4865614at2"/>
<sequence length="346" mass="36203">MRRPLRATAAALALSCLALAGCSTGGVDIDSKWSLAASLEQVPSTAVGSPRFVVAGDLEGAGRAGGFDPHDEKNAQRLLGLDSAVYLPFPELPTRSDPAVVEKLAGFDLLDADRYVANGQGAQPFTVAMGDLGPDTLPDSLKDLGDGVRSDLDGEDGAPNIAREGIDQIGRPIRFAAKKHAIAMSTSTPLVRDWLGDDGPTLADDKALVEVAKALDGEDVFSAILTDPMPMAPDLTATPGSAAQQMEALEKATPATPFDTIGIGWKRGQVVVAYRFAEEPDVAALEAIWRDGTLFTTQSPIADRLTVASVTAKGNVGIVTLDVVEGSSPALAEQMLLTREPVFVTR</sequence>
<dbReference type="EMBL" id="CP019606">
    <property type="protein sequence ID" value="AQP46569.1"/>
    <property type="molecule type" value="Genomic_DNA"/>
</dbReference>
<protein>
    <submittedName>
        <fullName evidence="2">Uncharacterized protein</fullName>
    </submittedName>
</protein>
<dbReference type="RefSeq" id="WP_077684868.1">
    <property type="nucleotide sequence ID" value="NZ_CP019606.1"/>
</dbReference>
<dbReference type="Proteomes" id="UP000188145">
    <property type="component" value="Chromosome"/>
</dbReference>
<feature type="signal peptide" evidence="1">
    <location>
        <begin position="1"/>
        <end position="20"/>
    </location>
</feature>
<keyword evidence="3" id="KW-1185">Reference proteome</keyword>